<feature type="compositionally biased region" description="Pro residues" evidence="1">
    <location>
        <begin position="252"/>
        <end position="267"/>
    </location>
</feature>
<comment type="caution">
    <text evidence="2">The sequence shown here is derived from an EMBL/GenBank/DDBJ whole genome shotgun (WGS) entry which is preliminary data.</text>
</comment>
<dbReference type="Proteomes" id="UP000247498">
    <property type="component" value="Unassembled WGS sequence"/>
</dbReference>
<evidence type="ECO:0000313" key="2">
    <source>
        <dbReference type="EMBL" id="GBF93428.1"/>
    </source>
</evidence>
<evidence type="ECO:0000313" key="3">
    <source>
        <dbReference type="Proteomes" id="UP000247498"/>
    </source>
</evidence>
<accession>A0A2V0P0N3</accession>
<dbReference type="InParanoid" id="A0A2V0P0N3"/>
<gene>
    <name evidence="2" type="ORF">Rsub_06561</name>
</gene>
<name>A0A2V0P0N3_9CHLO</name>
<feature type="region of interest" description="Disordered" evidence="1">
    <location>
        <begin position="200"/>
        <end position="325"/>
    </location>
</feature>
<keyword evidence="3" id="KW-1185">Reference proteome</keyword>
<evidence type="ECO:0000256" key="1">
    <source>
        <dbReference type="SAM" id="MobiDB-lite"/>
    </source>
</evidence>
<organism evidence="2 3">
    <name type="scientific">Raphidocelis subcapitata</name>
    <dbReference type="NCBI Taxonomy" id="307507"/>
    <lineage>
        <taxon>Eukaryota</taxon>
        <taxon>Viridiplantae</taxon>
        <taxon>Chlorophyta</taxon>
        <taxon>core chlorophytes</taxon>
        <taxon>Chlorophyceae</taxon>
        <taxon>CS clade</taxon>
        <taxon>Sphaeropleales</taxon>
        <taxon>Selenastraceae</taxon>
        <taxon>Raphidocelis</taxon>
    </lineage>
</organism>
<reference evidence="2 3" key="1">
    <citation type="journal article" date="2018" name="Sci. Rep.">
        <title>Raphidocelis subcapitata (=Pseudokirchneriella subcapitata) provides an insight into genome evolution and environmental adaptations in the Sphaeropleales.</title>
        <authorList>
            <person name="Suzuki S."/>
            <person name="Yamaguchi H."/>
            <person name="Nakajima N."/>
            <person name="Kawachi M."/>
        </authorList>
    </citation>
    <scope>NUCLEOTIDE SEQUENCE [LARGE SCALE GENOMIC DNA]</scope>
    <source>
        <strain evidence="2 3">NIES-35</strain>
    </source>
</reference>
<dbReference type="AlphaFoldDB" id="A0A2V0P0N3"/>
<protein>
    <submittedName>
        <fullName evidence="2">Uncharacterized protein</fullName>
    </submittedName>
</protein>
<sequence length="325" mass="33290">MDVEHFMKAYYVSDGCVDSVISACDAARRAGCASSACEPAQVRQLLGMLPPSMASAVYGDWRRAGNSGASLLDAKIVRGIINRGDIAKTDGRRLLSLARNADKLAATAQTKGSAATAAAAASAEGGSRRAVRAAAVKTRADAHARAEEEAAEARLAVLGALSRCFGCLATALDALPFDLPPGATWLSTFPILPLPPSAAASPMFQVDSPPASRKRAASSDPDDNGTDGDLQAGPSTTTVPRPTKKARRSGPSPSPTPSASPPAPSPSTPEGVCGGDADMSDADASPPPPSEAEAEVAATLLVLSWGPITRISRAVARKTRPRQQQ</sequence>
<feature type="compositionally biased region" description="Low complexity" evidence="1">
    <location>
        <begin position="200"/>
        <end position="211"/>
    </location>
</feature>
<proteinExistence type="predicted"/>
<dbReference type="EMBL" id="BDRX01000041">
    <property type="protein sequence ID" value="GBF93428.1"/>
    <property type="molecule type" value="Genomic_DNA"/>
</dbReference>
<feature type="compositionally biased region" description="Basic residues" evidence="1">
    <location>
        <begin position="315"/>
        <end position="325"/>
    </location>
</feature>